<evidence type="ECO:0000256" key="9">
    <source>
        <dbReference type="ARBA" id="ARBA00022984"/>
    </source>
</evidence>
<evidence type="ECO:0000256" key="14">
    <source>
        <dbReference type="SAM" id="MobiDB-lite"/>
    </source>
</evidence>
<evidence type="ECO:0000256" key="8">
    <source>
        <dbReference type="ARBA" id="ARBA00022960"/>
    </source>
</evidence>
<keyword evidence="7" id="KW-0378">Hydrolase</keyword>
<dbReference type="Pfam" id="PF00905">
    <property type="entry name" value="Transpeptidase"/>
    <property type="match status" value="1"/>
</dbReference>
<dbReference type="GO" id="GO:0009252">
    <property type="term" value="P:peptidoglycan biosynthetic process"/>
    <property type="evidence" value="ECO:0007669"/>
    <property type="project" value="UniProtKB-KW"/>
</dbReference>
<dbReference type="AlphaFoldDB" id="A0A402DMV8"/>
<dbReference type="InterPro" id="IPR001460">
    <property type="entry name" value="PCN-bd_Tpept"/>
</dbReference>
<dbReference type="PROSITE" id="PS51178">
    <property type="entry name" value="PASTA"/>
    <property type="match status" value="1"/>
</dbReference>
<feature type="compositionally biased region" description="Pro residues" evidence="14">
    <location>
        <begin position="794"/>
        <end position="809"/>
    </location>
</feature>
<feature type="domain" description="PASTA" evidence="16">
    <location>
        <begin position="725"/>
        <end position="791"/>
    </location>
</feature>
<proteinExistence type="inferred from homology"/>
<dbReference type="PANTHER" id="PTHR32282">
    <property type="entry name" value="BINDING PROTEIN TRANSPEPTIDASE, PUTATIVE-RELATED"/>
    <property type="match status" value="1"/>
</dbReference>
<evidence type="ECO:0000256" key="1">
    <source>
        <dbReference type="ARBA" id="ARBA00007090"/>
    </source>
</evidence>
<evidence type="ECO:0000256" key="15">
    <source>
        <dbReference type="SAM" id="Phobius"/>
    </source>
</evidence>
<evidence type="ECO:0000259" key="16">
    <source>
        <dbReference type="PROSITE" id="PS51178"/>
    </source>
</evidence>
<evidence type="ECO:0000256" key="11">
    <source>
        <dbReference type="ARBA" id="ARBA00023316"/>
    </source>
</evidence>
<dbReference type="OrthoDB" id="9766909at2"/>
<evidence type="ECO:0000256" key="7">
    <source>
        <dbReference type="ARBA" id="ARBA00022801"/>
    </source>
</evidence>
<keyword evidence="15" id="KW-1133">Transmembrane helix</keyword>
<feature type="compositionally biased region" description="Low complexity" evidence="14">
    <location>
        <begin position="708"/>
        <end position="720"/>
    </location>
</feature>
<keyword evidence="6" id="KW-0808">Transferase</keyword>
<evidence type="ECO:0000256" key="3">
    <source>
        <dbReference type="ARBA" id="ARBA00022645"/>
    </source>
</evidence>
<dbReference type="EMBL" id="BIMR01000025">
    <property type="protein sequence ID" value="GCE75453.1"/>
    <property type="molecule type" value="Genomic_DNA"/>
</dbReference>
<dbReference type="Gene3D" id="1.10.3810.10">
    <property type="entry name" value="Biosynthetic peptidoglycan transglycosylase-like"/>
    <property type="match status" value="1"/>
</dbReference>
<dbReference type="CDD" id="cd06577">
    <property type="entry name" value="PASTA_pknB"/>
    <property type="match status" value="1"/>
</dbReference>
<feature type="compositionally biased region" description="Low complexity" evidence="14">
    <location>
        <begin position="19"/>
        <end position="33"/>
    </location>
</feature>
<dbReference type="Gene3D" id="3.40.710.10">
    <property type="entry name" value="DD-peptidase/beta-lactamase superfamily"/>
    <property type="match status" value="1"/>
</dbReference>
<feature type="region of interest" description="Disordered" evidence="14">
    <location>
        <begin position="1"/>
        <end position="33"/>
    </location>
</feature>
<organism evidence="17 18">
    <name type="scientific">Cellulomonas biazotea</name>
    <dbReference type="NCBI Taxonomy" id="1709"/>
    <lineage>
        <taxon>Bacteria</taxon>
        <taxon>Bacillati</taxon>
        <taxon>Actinomycetota</taxon>
        <taxon>Actinomycetes</taxon>
        <taxon>Micrococcales</taxon>
        <taxon>Cellulomonadaceae</taxon>
        <taxon>Cellulomonas</taxon>
    </lineage>
</organism>
<keyword evidence="18" id="KW-1185">Reference proteome</keyword>
<feature type="compositionally biased region" description="Gly residues" evidence="14">
    <location>
        <begin position="816"/>
        <end position="833"/>
    </location>
</feature>
<keyword evidence="15" id="KW-0472">Membrane</keyword>
<dbReference type="SUPFAM" id="SSF53955">
    <property type="entry name" value="Lysozyme-like"/>
    <property type="match status" value="1"/>
</dbReference>
<dbReference type="GO" id="GO:0008658">
    <property type="term" value="F:penicillin binding"/>
    <property type="evidence" value="ECO:0007669"/>
    <property type="project" value="InterPro"/>
</dbReference>
<evidence type="ECO:0000256" key="12">
    <source>
        <dbReference type="ARBA" id="ARBA00034000"/>
    </source>
</evidence>
<evidence type="ECO:0000256" key="13">
    <source>
        <dbReference type="ARBA" id="ARBA00049902"/>
    </source>
</evidence>
<dbReference type="InterPro" id="IPR012338">
    <property type="entry name" value="Beta-lactam/transpept-like"/>
</dbReference>
<comment type="catalytic activity">
    <reaction evidence="12">
        <text>Preferential cleavage: (Ac)2-L-Lys-D-Ala-|-D-Ala. Also transpeptidation of peptidyl-alanyl moieties that are N-acyl substituents of D-alanine.</text>
        <dbReference type="EC" id="3.4.16.4"/>
    </reaction>
</comment>
<comment type="catalytic activity">
    <reaction evidence="13">
        <text>[GlcNAc-(1-&gt;4)-Mur2Ac(oyl-L-Ala-gamma-D-Glu-L-Lys-D-Ala-D-Ala)](n)-di-trans,octa-cis-undecaprenyl diphosphate + beta-D-GlcNAc-(1-&gt;4)-Mur2Ac(oyl-L-Ala-gamma-D-Glu-L-Lys-D-Ala-D-Ala)-di-trans,octa-cis-undecaprenyl diphosphate = [GlcNAc-(1-&gt;4)-Mur2Ac(oyl-L-Ala-gamma-D-Glu-L-Lys-D-Ala-D-Ala)](n+1)-di-trans,octa-cis-undecaprenyl diphosphate + di-trans,octa-cis-undecaprenyl diphosphate + H(+)</text>
        <dbReference type="Rhea" id="RHEA:23708"/>
        <dbReference type="Rhea" id="RHEA-COMP:9602"/>
        <dbReference type="Rhea" id="RHEA-COMP:9603"/>
        <dbReference type="ChEBI" id="CHEBI:15378"/>
        <dbReference type="ChEBI" id="CHEBI:58405"/>
        <dbReference type="ChEBI" id="CHEBI:60033"/>
        <dbReference type="ChEBI" id="CHEBI:78435"/>
        <dbReference type="EC" id="2.4.99.28"/>
    </reaction>
</comment>
<dbReference type="Proteomes" id="UP000289954">
    <property type="component" value="Unassembled WGS sequence"/>
</dbReference>
<evidence type="ECO:0000256" key="4">
    <source>
        <dbReference type="ARBA" id="ARBA00022670"/>
    </source>
</evidence>
<feature type="compositionally biased region" description="Low complexity" evidence="14">
    <location>
        <begin position="1"/>
        <end position="11"/>
    </location>
</feature>
<dbReference type="GO" id="GO:0008955">
    <property type="term" value="F:peptidoglycan glycosyltransferase activity"/>
    <property type="evidence" value="ECO:0007669"/>
    <property type="project" value="UniProtKB-EC"/>
</dbReference>
<feature type="transmembrane region" description="Helical" evidence="15">
    <location>
        <begin position="62"/>
        <end position="82"/>
    </location>
</feature>
<evidence type="ECO:0000313" key="17">
    <source>
        <dbReference type="EMBL" id="GCE75453.1"/>
    </source>
</evidence>
<name>A0A402DMV8_9CELL</name>
<keyword evidence="8" id="KW-0133">Cell shape</keyword>
<dbReference type="GO" id="GO:0071555">
    <property type="term" value="P:cell wall organization"/>
    <property type="evidence" value="ECO:0007669"/>
    <property type="project" value="UniProtKB-KW"/>
</dbReference>
<dbReference type="GO" id="GO:0006508">
    <property type="term" value="P:proteolysis"/>
    <property type="evidence" value="ECO:0007669"/>
    <property type="project" value="UniProtKB-KW"/>
</dbReference>
<reference evidence="17 18" key="1">
    <citation type="submission" date="2019-01" db="EMBL/GenBank/DDBJ databases">
        <title>Draft genome sequence of Cellulomonas takizawaensis strain TKZ-21.</title>
        <authorList>
            <person name="Yamamura H."/>
            <person name="Hayashi T."/>
            <person name="Hamada M."/>
            <person name="Serisawa Y."/>
            <person name="Matsuyama K."/>
            <person name="Nakagawa Y."/>
            <person name="Otoguro M."/>
            <person name="Yanagida F."/>
            <person name="Hayakawa M."/>
        </authorList>
    </citation>
    <scope>NUCLEOTIDE SEQUENCE [LARGE SCALE GENOMIC DNA]</scope>
    <source>
        <strain evidence="17 18">NBRC12680</strain>
    </source>
</reference>
<keyword evidence="3" id="KW-0121">Carboxypeptidase</keyword>
<comment type="caution">
    <text evidence="17">The sequence shown here is derived from an EMBL/GenBank/DDBJ whole genome shotgun (WGS) entry which is preliminary data.</text>
</comment>
<evidence type="ECO:0000256" key="5">
    <source>
        <dbReference type="ARBA" id="ARBA00022676"/>
    </source>
</evidence>
<dbReference type="Pfam" id="PF03793">
    <property type="entry name" value="PASTA"/>
    <property type="match status" value="1"/>
</dbReference>
<feature type="region of interest" description="Disordered" evidence="14">
    <location>
        <begin position="790"/>
        <end position="833"/>
    </location>
</feature>
<dbReference type="GO" id="GO:0009002">
    <property type="term" value="F:serine-type D-Ala-D-Ala carboxypeptidase activity"/>
    <property type="evidence" value="ECO:0007669"/>
    <property type="project" value="UniProtKB-EC"/>
</dbReference>
<dbReference type="InterPro" id="IPR023346">
    <property type="entry name" value="Lysozyme-like_dom_sf"/>
</dbReference>
<keyword evidence="4" id="KW-0645">Protease</keyword>
<dbReference type="SUPFAM" id="SSF56601">
    <property type="entry name" value="beta-lactamase/transpeptidase-like"/>
    <property type="match status" value="1"/>
</dbReference>
<keyword evidence="5" id="KW-0328">Glycosyltransferase</keyword>
<dbReference type="PANTHER" id="PTHR32282:SF34">
    <property type="entry name" value="PENICILLIN-BINDING PROTEIN 1A"/>
    <property type="match status" value="1"/>
</dbReference>
<dbReference type="InterPro" id="IPR036950">
    <property type="entry name" value="PBP_transglycosylase"/>
</dbReference>
<gene>
    <name evidence="17" type="ORF">CBZ_05090</name>
</gene>
<keyword evidence="9" id="KW-0573">Peptidoglycan synthesis</keyword>
<dbReference type="InterPro" id="IPR001264">
    <property type="entry name" value="Glyco_trans_51"/>
</dbReference>
<protein>
    <recommendedName>
        <fullName evidence="16">PASTA domain-containing protein</fullName>
    </recommendedName>
</protein>
<evidence type="ECO:0000256" key="2">
    <source>
        <dbReference type="ARBA" id="ARBA00007739"/>
    </source>
</evidence>
<comment type="similarity">
    <text evidence="1">In the C-terminal section; belongs to the transpeptidase family.</text>
</comment>
<comment type="similarity">
    <text evidence="2">In the N-terminal section; belongs to the glycosyltransferase 51 family.</text>
</comment>
<evidence type="ECO:0000313" key="18">
    <source>
        <dbReference type="Proteomes" id="UP000289954"/>
    </source>
</evidence>
<dbReference type="Pfam" id="PF00912">
    <property type="entry name" value="Transgly"/>
    <property type="match status" value="1"/>
</dbReference>
<dbReference type="FunFam" id="1.10.3810.10:FF:000001">
    <property type="entry name" value="Penicillin-binding protein 1A"/>
    <property type="match status" value="1"/>
</dbReference>
<dbReference type="InterPro" id="IPR050396">
    <property type="entry name" value="Glycosyltr_51/Transpeptidase"/>
</dbReference>
<dbReference type="InterPro" id="IPR005543">
    <property type="entry name" value="PASTA_dom"/>
</dbReference>
<dbReference type="RefSeq" id="WP_130780057.1">
    <property type="nucleotide sequence ID" value="NZ_BIMR01000025.1"/>
</dbReference>
<evidence type="ECO:0000256" key="6">
    <source>
        <dbReference type="ARBA" id="ARBA00022679"/>
    </source>
</evidence>
<sequence>MAGSNRRATPPRSRRGTRARPASRATAGTAAASAGTARKRRFFDYPRSGYHGLHRWLPSWRFVLGTFLTFFFLCLGGAVAAYNSVKVPDANDENKAQTTTVYYAADPGDPDGKGEVMGTFSMQNRKLVGYDTLPPYVGQAVAAAEDKTFFTNSGVDPVGMARALYINITQGKKQGGSTLTQQYVERYYFSTTTDYVGKAREAILAVKLGRELDKEQILERYLNTIYFGRNTYGIQTAAQAYFHKDAAALTVEESALLAGIIPSPNKWDPAVAPDKAEARWNIVLDAMVEMGWVKQADRAAMVFPQWFPYERTNDKVGPNGLLLQMVRDELQQKPLALSDEKIDRGGYQVYTTIQKPLQDQAVATATAFRTGTLEGMDGATPNARTKISISSVDPLTGGIVALYGGPNDETDQINRAAWDKIQGGSTFKPFTLIGALEDGISLTTRYDGQSPQRFPEWEGGTKDVKNFGLGKGGQFGNIDLVDATADSVNTVYAQLNIEIGAAKTAEVAERAGISTTIDPANVSNVLGTDIVHPLDMASAYATIANQGRHIPAHIVAKVDNWDGSTAFTFDTGGEQAFASDVMADTAFAMQQVVEKGSGKDWVKPLGRPIAGKTGTTQENKASWFVGFTPNIATAVSMSQVGEDGKSQETIQAFGKDKRGRTIEYITGGTWPSFLWAAYMGQAFTLPQYADVLEFPARANVGGKPTPTPTVSESPTEAPVEEAPPAPANVSVPNVEGKLEADATATLDAAGLTIAVVNESSDTVTTGRVIRMEPKAGAEVPAGTAITIVVSTGPKPQPTQPPATQPPAPQPTATAGAGAGGAGAGAGAGGGNGG</sequence>
<keyword evidence="11" id="KW-0961">Cell wall biogenesis/degradation</keyword>
<dbReference type="Gene3D" id="3.30.10.20">
    <property type="match status" value="1"/>
</dbReference>
<keyword evidence="15" id="KW-0812">Transmembrane</keyword>
<keyword evidence="10" id="KW-0511">Multifunctional enzyme</keyword>
<dbReference type="SMART" id="SM00740">
    <property type="entry name" value="PASTA"/>
    <property type="match status" value="1"/>
</dbReference>
<dbReference type="GO" id="GO:0030288">
    <property type="term" value="C:outer membrane-bounded periplasmic space"/>
    <property type="evidence" value="ECO:0007669"/>
    <property type="project" value="TreeGrafter"/>
</dbReference>
<feature type="region of interest" description="Disordered" evidence="14">
    <location>
        <begin position="700"/>
        <end position="731"/>
    </location>
</feature>
<accession>A0A402DMV8</accession>
<evidence type="ECO:0000256" key="10">
    <source>
        <dbReference type="ARBA" id="ARBA00023268"/>
    </source>
</evidence>
<dbReference type="GO" id="GO:0008360">
    <property type="term" value="P:regulation of cell shape"/>
    <property type="evidence" value="ECO:0007669"/>
    <property type="project" value="UniProtKB-KW"/>
</dbReference>